<proteinExistence type="predicted"/>
<dbReference type="RefSeq" id="XP_040751875.1">
    <property type="nucleotide sequence ID" value="XM_040900752.1"/>
</dbReference>
<organism evidence="2 3">
    <name type="scientific">Aspergillus ochraceoroseus IBT 24754</name>
    <dbReference type="NCBI Taxonomy" id="1392256"/>
    <lineage>
        <taxon>Eukaryota</taxon>
        <taxon>Fungi</taxon>
        <taxon>Dikarya</taxon>
        <taxon>Ascomycota</taxon>
        <taxon>Pezizomycotina</taxon>
        <taxon>Eurotiomycetes</taxon>
        <taxon>Eurotiomycetidae</taxon>
        <taxon>Eurotiales</taxon>
        <taxon>Aspergillaceae</taxon>
        <taxon>Aspergillus</taxon>
        <taxon>Aspergillus subgen. Nidulantes</taxon>
    </lineage>
</organism>
<feature type="region of interest" description="Disordered" evidence="1">
    <location>
        <begin position="47"/>
        <end position="69"/>
    </location>
</feature>
<dbReference type="VEuPathDB" id="FungiDB:P175DRAFT_0557173"/>
<sequence length="306" mass="33475">MENLLKDSSHAEDLRKSSVPLVTSPERLTGRTEFNLTVSPIHNFQGLSIGSGQMPKTQRKAIRPKRDRDRSDWIPASSLYEWCYNCILNLRRDPTRTCKYAQGYTACLNCRQARSKCASIPSNGLPLAQEALNIARDIGPRPNHAQDQISRLHTAIHGLRTVVRSQGRPSVQDSSDSSDTALLTYMLAVMMPSIQLSKPIPATISSRAVSTVSRPASPPLSGTTSAAHATPSKDATPFSSTSPVAMAIKWEEDMSDINNISDLAGPIPIQSLLMVGNQQISRNAGLRFRDALRAAQETISQELENN</sequence>
<comment type="caution">
    <text evidence="2">The sequence shown here is derived from an EMBL/GenBank/DDBJ whole genome shotgun (WGS) entry which is preliminary data.</text>
</comment>
<dbReference type="Proteomes" id="UP000244073">
    <property type="component" value="Unassembled WGS sequence"/>
</dbReference>
<name>A0A2T5LW57_9EURO</name>
<feature type="compositionally biased region" description="Polar residues" evidence="1">
    <location>
        <begin position="47"/>
        <end position="56"/>
    </location>
</feature>
<dbReference type="EMBL" id="MSFN02000004">
    <property type="protein sequence ID" value="PTU20483.1"/>
    <property type="molecule type" value="Genomic_DNA"/>
</dbReference>
<reference evidence="2 3" key="1">
    <citation type="journal article" date="2018" name="Proc. Natl. Acad. Sci. U.S.A.">
        <title>Linking secondary metabolites to gene clusters through genome sequencing of six diverse Aspergillus species.</title>
        <authorList>
            <person name="Kaerboelling I."/>
            <person name="Vesth T.C."/>
            <person name="Frisvad J.C."/>
            <person name="Nybo J.L."/>
            <person name="Theobald S."/>
            <person name="Kuo A."/>
            <person name="Bowyer P."/>
            <person name="Matsuda Y."/>
            <person name="Mondo S."/>
            <person name="Lyhne E.K."/>
            <person name="Kogle M.E."/>
            <person name="Clum A."/>
            <person name="Lipzen A."/>
            <person name="Salamov A."/>
            <person name="Ngan C.Y."/>
            <person name="Daum C."/>
            <person name="Chiniquy J."/>
            <person name="Barry K."/>
            <person name="LaButti K."/>
            <person name="Haridas S."/>
            <person name="Simmons B.A."/>
            <person name="Magnuson J.K."/>
            <person name="Mortensen U.H."/>
            <person name="Larsen T.O."/>
            <person name="Grigoriev I.V."/>
            <person name="Baker S.E."/>
            <person name="Andersen M.R."/>
        </authorList>
    </citation>
    <scope>NUCLEOTIDE SEQUENCE [LARGE SCALE GENOMIC DNA]</scope>
    <source>
        <strain evidence="2 3">IBT 24754</strain>
    </source>
</reference>
<dbReference type="AlphaFoldDB" id="A0A2T5LW57"/>
<evidence type="ECO:0000313" key="3">
    <source>
        <dbReference type="Proteomes" id="UP000244073"/>
    </source>
</evidence>
<feature type="region of interest" description="Disordered" evidence="1">
    <location>
        <begin position="211"/>
        <end position="240"/>
    </location>
</feature>
<evidence type="ECO:0000313" key="2">
    <source>
        <dbReference type="EMBL" id="PTU20483.1"/>
    </source>
</evidence>
<accession>A0A2T5LW57</accession>
<dbReference type="GeneID" id="63817636"/>
<feature type="compositionally biased region" description="Polar residues" evidence="1">
    <location>
        <begin position="211"/>
        <end position="227"/>
    </location>
</feature>
<protein>
    <submittedName>
        <fullName evidence="2">Uncharacterized protein</fullName>
    </submittedName>
</protein>
<gene>
    <name evidence="2" type="ORF">P175DRAFT_0557173</name>
</gene>
<evidence type="ECO:0000256" key="1">
    <source>
        <dbReference type="SAM" id="MobiDB-lite"/>
    </source>
</evidence>